<sequence length="417" mass="46409">MGNNLSQKYRSINKDHFPNHMEIRLFNDESDIQVLSYEKTTWDVGGEEAGLRYGENPEQQAALYRLVGGNLSLGDVVSISPNNHLASLPELLQSGKHPGKINITDIDAALNILRYLTEKPASIIMKHNNPCGVAQAETLSESYQKAYLADRLAAFGGAVAVNRELDLSTAEQIMESYLEVVAAPDFESGVLDVLSKRKNLRVMKIRNIDRLQDFSSGRFLELKSLIDGGVVTQWSFEPQAKSYQDFLPAETEYRGKKYSVNRKPTQKELEDMYFGWMVEAGVTSNSVIFVKDGVTCGIGTGEQDRVGVAEIARDKAYRKLSDRLSWELFGKPFNLLDTDKMREEINGRVSAVNGGLEGSVMISDAFFPFRDGAEVGLREGVKAILQPGGSLRDFESIEACNEYGASMMFTGQRSFRH</sequence>
<comment type="caution">
    <text evidence="1">The sequence shown here is derived from an EMBL/GenBank/DDBJ whole genome shotgun (WGS) entry which is preliminary data.</text>
</comment>
<dbReference type="PANTHER" id="PTHR11692:SF0">
    <property type="entry name" value="BIFUNCTIONAL PURINE BIOSYNTHESIS PROTEIN ATIC"/>
    <property type="match status" value="1"/>
</dbReference>
<gene>
    <name evidence="1" type="ORF">DC28_00280</name>
</gene>
<dbReference type="eggNOG" id="COG0138">
    <property type="taxonomic scope" value="Bacteria"/>
</dbReference>
<dbReference type="InterPro" id="IPR024051">
    <property type="entry name" value="AICAR_Tfase_dup_dom_sf"/>
</dbReference>
<dbReference type="InterPro" id="IPR016193">
    <property type="entry name" value="Cytidine_deaminase-like"/>
</dbReference>
<reference evidence="1 2" key="1">
    <citation type="submission" date="2014-05" db="EMBL/GenBank/DDBJ databases">
        <title>De novo Genome Sequence of Spirocheata sp.</title>
        <authorList>
            <person name="Shivani Y."/>
            <person name="Subhash Y."/>
            <person name="Tushar L."/>
            <person name="Sasikala C."/>
            <person name="Ramana C.V."/>
        </authorList>
    </citation>
    <scope>NUCLEOTIDE SEQUENCE [LARGE SCALE GENOMIC DNA]</scope>
    <source>
        <strain evidence="1 2">JC230</strain>
    </source>
</reference>
<keyword evidence="1" id="KW-0378">Hydrolase</keyword>
<evidence type="ECO:0000313" key="1">
    <source>
        <dbReference type="EMBL" id="KGE73708.1"/>
    </source>
</evidence>
<proteinExistence type="predicted"/>
<dbReference type="STRING" id="1480694.DC28_00280"/>
<dbReference type="GO" id="GO:0003937">
    <property type="term" value="F:IMP cyclohydrolase activity"/>
    <property type="evidence" value="ECO:0007669"/>
    <property type="project" value="InterPro"/>
</dbReference>
<protein>
    <submittedName>
        <fullName evidence="1">IMP cyclohydrolase</fullName>
    </submittedName>
</protein>
<dbReference type="RefSeq" id="WP_037544627.1">
    <property type="nucleotide sequence ID" value="NZ_JNUP01000003.1"/>
</dbReference>
<dbReference type="Gene3D" id="3.40.140.20">
    <property type="match status" value="2"/>
</dbReference>
<dbReference type="GO" id="GO:0006189">
    <property type="term" value="P:'de novo' IMP biosynthetic process"/>
    <property type="evidence" value="ECO:0007669"/>
    <property type="project" value="TreeGrafter"/>
</dbReference>
<dbReference type="PANTHER" id="PTHR11692">
    <property type="entry name" value="BIFUNCTIONAL PURINE BIOSYNTHESIS PROTEIN PURH"/>
    <property type="match status" value="1"/>
</dbReference>
<dbReference type="InterPro" id="IPR002695">
    <property type="entry name" value="PurH-like"/>
</dbReference>
<accession>A0A098R218</accession>
<dbReference type="SMART" id="SM00798">
    <property type="entry name" value="AICARFT_IMPCHas"/>
    <property type="match status" value="1"/>
</dbReference>
<dbReference type="AlphaFoldDB" id="A0A098R218"/>
<dbReference type="Pfam" id="PF01808">
    <property type="entry name" value="AICARFT_IMPCHas"/>
    <property type="match status" value="1"/>
</dbReference>
<keyword evidence="2" id="KW-1185">Reference proteome</keyword>
<dbReference type="OrthoDB" id="9802065at2"/>
<name>A0A098R218_9SPIO</name>
<dbReference type="GO" id="GO:0005829">
    <property type="term" value="C:cytosol"/>
    <property type="evidence" value="ECO:0007669"/>
    <property type="project" value="TreeGrafter"/>
</dbReference>
<organism evidence="1 2">
    <name type="scientific">Spirochaeta lutea</name>
    <dbReference type="NCBI Taxonomy" id="1480694"/>
    <lineage>
        <taxon>Bacteria</taxon>
        <taxon>Pseudomonadati</taxon>
        <taxon>Spirochaetota</taxon>
        <taxon>Spirochaetia</taxon>
        <taxon>Spirochaetales</taxon>
        <taxon>Spirochaetaceae</taxon>
        <taxon>Spirochaeta</taxon>
    </lineage>
</organism>
<dbReference type="GO" id="GO:0004643">
    <property type="term" value="F:phosphoribosylaminoimidazolecarboxamide formyltransferase activity"/>
    <property type="evidence" value="ECO:0007669"/>
    <property type="project" value="InterPro"/>
</dbReference>
<evidence type="ECO:0000313" key="2">
    <source>
        <dbReference type="Proteomes" id="UP000029692"/>
    </source>
</evidence>
<dbReference type="Proteomes" id="UP000029692">
    <property type="component" value="Unassembled WGS sequence"/>
</dbReference>
<dbReference type="SUPFAM" id="SSF53927">
    <property type="entry name" value="Cytidine deaminase-like"/>
    <property type="match status" value="1"/>
</dbReference>
<dbReference type="EMBL" id="JNUP01000003">
    <property type="protein sequence ID" value="KGE73708.1"/>
    <property type="molecule type" value="Genomic_DNA"/>
</dbReference>